<proteinExistence type="inferred from homology"/>
<dbReference type="Pfam" id="PF02678">
    <property type="entry name" value="Pirin"/>
    <property type="match status" value="1"/>
</dbReference>
<reference evidence="6" key="1">
    <citation type="journal article" date="2019" name="Int. J. Syst. Evol. Microbiol.">
        <title>The Global Catalogue of Microorganisms (GCM) 10K type strain sequencing project: providing services to taxonomists for standard genome sequencing and annotation.</title>
        <authorList>
            <consortium name="The Broad Institute Genomics Platform"/>
            <consortium name="The Broad Institute Genome Sequencing Center for Infectious Disease"/>
            <person name="Wu L."/>
            <person name="Ma J."/>
        </authorList>
    </citation>
    <scope>NUCLEOTIDE SEQUENCE [LARGE SCALE GENOMIC DNA]</scope>
    <source>
        <strain evidence="6">CGMCC 4.1467</strain>
    </source>
</reference>
<gene>
    <name evidence="5" type="ORF">ACFQY0_08035</name>
</gene>
<dbReference type="InterPro" id="IPR003829">
    <property type="entry name" value="Pirin_N_dom"/>
</dbReference>
<evidence type="ECO:0000259" key="3">
    <source>
        <dbReference type="Pfam" id="PF02678"/>
    </source>
</evidence>
<dbReference type="PANTHER" id="PTHR43212">
    <property type="entry name" value="QUERCETIN 2,3-DIOXYGENASE"/>
    <property type="match status" value="1"/>
</dbReference>
<evidence type="ECO:0000256" key="1">
    <source>
        <dbReference type="ARBA" id="ARBA00008416"/>
    </source>
</evidence>
<dbReference type="SUPFAM" id="SSF51182">
    <property type="entry name" value="RmlC-like cupins"/>
    <property type="match status" value="1"/>
</dbReference>
<keyword evidence="6" id="KW-1185">Reference proteome</keyword>
<evidence type="ECO:0000259" key="4">
    <source>
        <dbReference type="Pfam" id="PF17954"/>
    </source>
</evidence>
<sequence length="238" mass="25859">MSTPTYTIRRANDRGSADHGWLKARFTFSFSQYFDPDHMGFRTLRVMNNDTIAPGGGFPMHQHSDMEIFTYIVDGELAHQDSMGNGSTIKAGDLQYMSAGSGVSHSEFNPSSGNPVTLYQVWIHPRERGGEPRYSEKPLGTAAKDNALTLLFSGDGREGSTEIRQDAEIYFGKADAGASIEIPASNSTPNVWLQLIEGELSIFGESLTIGDGIAIENAPDALSLKAGASSKFLVFRLN</sequence>
<organism evidence="5 6">
    <name type="scientific">Haloferula chungangensis</name>
    <dbReference type="NCBI Taxonomy" id="1048331"/>
    <lineage>
        <taxon>Bacteria</taxon>
        <taxon>Pseudomonadati</taxon>
        <taxon>Verrucomicrobiota</taxon>
        <taxon>Verrucomicrobiia</taxon>
        <taxon>Verrucomicrobiales</taxon>
        <taxon>Verrucomicrobiaceae</taxon>
        <taxon>Haloferula</taxon>
    </lineage>
</organism>
<feature type="domain" description="Pirin N-terminal" evidence="3">
    <location>
        <begin position="14"/>
        <end position="123"/>
    </location>
</feature>
<dbReference type="Gene3D" id="2.60.120.10">
    <property type="entry name" value="Jelly Rolls"/>
    <property type="match status" value="2"/>
</dbReference>
<evidence type="ECO:0000313" key="5">
    <source>
        <dbReference type="EMBL" id="MFC7337123.1"/>
    </source>
</evidence>
<protein>
    <submittedName>
        <fullName evidence="5">Pirin family protein</fullName>
    </submittedName>
</protein>
<dbReference type="EMBL" id="JBHTBS010000003">
    <property type="protein sequence ID" value="MFC7337123.1"/>
    <property type="molecule type" value="Genomic_DNA"/>
</dbReference>
<comment type="similarity">
    <text evidence="1 2">Belongs to the pirin family.</text>
</comment>
<dbReference type="InterPro" id="IPR041602">
    <property type="entry name" value="Quercetinase_C"/>
</dbReference>
<dbReference type="InterPro" id="IPR012093">
    <property type="entry name" value="Pirin"/>
</dbReference>
<dbReference type="Pfam" id="PF17954">
    <property type="entry name" value="Pirin_C_2"/>
    <property type="match status" value="1"/>
</dbReference>
<name>A0ABW2L747_9BACT</name>
<dbReference type="PIRSF" id="PIRSF006232">
    <property type="entry name" value="Pirin"/>
    <property type="match status" value="1"/>
</dbReference>
<dbReference type="InterPro" id="IPR014710">
    <property type="entry name" value="RmlC-like_jellyroll"/>
</dbReference>
<accession>A0ABW2L747</accession>
<comment type="caution">
    <text evidence="5">The sequence shown here is derived from an EMBL/GenBank/DDBJ whole genome shotgun (WGS) entry which is preliminary data.</text>
</comment>
<evidence type="ECO:0000313" key="6">
    <source>
        <dbReference type="Proteomes" id="UP001596472"/>
    </source>
</evidence>
<evidence type="ECO:0000256" key="2">
    <source>
        <dbReference type="RuleBase" id="RU003457"/>
    </source>
</evidence>
<dbReference type="RefSeq" id="WP_379711143.1">
    <property type="nucleotide sequence ID" value="NZ_JBHTBS010000003.1"/>
</dbReference>
<dbReference type="Proteomes" id="UP001596472">
    <property type="component" value="Unassembled WGS sequence"/>
</dbReference>
<dbReference type="InterPro" id="IPR011051">
    <property type="entry name" value="RmlC_Cupin_sf"/>
</dbReference>
<feature type="domain" description="Quercetin 2,3-dioxygenase C-terminal cupin" evidence="4">
    <location>
        <begin position="150"/>
        <end position="235"/>
    </location>
</feature>
<dbReference type="CDD" id="cd02910">
    <property type="entry name" value="cupin_Yhhw_N"/>
    <property type="match status" value="1"/>
</dbReference>
<dbReference type="PANTHER" id="PTHR43212:SF3">
    <property type="entry name" value="QUERCETIN 2,3-DIOXYGENASE"/>
    <property type="match status" value="1"/>
</dbReference>